<dbReference type="PANTHER" id="PTHR46847">
    <property type="entry name" value="D-ALLOSE-BINDING PERIPLASMIC PROTEIN-RELATED"/>
    <property type="match status" value="1"/>
</dbReference>
<sequence length="319" mass="34116">MNRKNLTPRPTALAAATLLLALLGAPAAHAQKIGVTMTDFNDTFRTLLRNGIAEAGKKQGVVFQFEDGKSDVGTQLSQVQNMIAQKVDAIIIQPVDTDVTPKITKMATEAKIPLVYVNLKPSDFERLPAGVTVVASDEKVGGTLQAREVCRQLKGRGNVLVLMGDLVHEAARTRTQAVEAVIASDKDCAGLKLADKREGKWSRTQAQDITTNWLTSGLKFDAIVANNDEMALGAINALKGARKWTPGMVVAGIDATPDALASMKSGELKVSVFQNAAAQGAGSVEAALKLIRKQPVEKFVNVPFELVTPENMARYVGKN</sequence>
<feature type="signal peptide" evidence="4">
    <location>
        <begin position="1"/>
        <end position="30"/>
    </location>
</feature>
<evidence type="ECO:0000256" key="3">
    <source>
        <dbReference type="ARBA" id="ARBA00022729"/>
    </source>
</evidence>
<comment type="caution">
    <text evidence="6">The sequence shown here is derived from an EMBL/GenBank/DDBJ whole genome shotgun (WGS) entry which is preliminary data.</text>
</comment>
<gene>
    <name evidence="6" type="ORF">X805_05200</name>
</gene>
<dbReference type="eggNOG" id="COG1879">
    <property type="taxonomic scope" value="Bacteria"/>
</dbReference>
<dbReference type="InterPro" id="IPR028082">
    <property type="entry name" value="Peripla_BP_I"/>
</dbReference>
<dbReference type="Proteomes" id="UP000026714">
    <property type="component" value="Unassembled WGS sequence"/>
</dbReference>
<evidence type="ECO:0000256" key="1">
    <source>
        <dbReference type="ARBA" id="ARBA00004196"/>
    </source>
</evidence>
<dbReference type="PANTHER" id="PTHR46847:SF1">
    <property type="entry name" value="D-ALLOSE-BINDING PERIPLASMIC PROTEIN-RELATED"/>
    <property type="match status" value="1"/>
</dbReference>
<dbReference type="Pfam" id="PF13407">
    <property type="entry name" value="Peripla_BP_4"/>
    <property type="match status" value="1"/>
</dbReference>
<dbReference type="EMBL" id="AZRA01000011">
    <property type="protein sequence ID" value="KDB53888.1"/>
    <property type="molecule type" value="Genomic_DNA"/>
</dbReference>
<comment type="similarity">
    <text evidence="2">Belongs to the bacterial solute-binding protein 2 family.</text>
</comment>
<evidence type="ECO:0000313" key="7">
    <source>
        <dbReference type="Proteomes" id="UP000026714"/>
    </source>
</evidence>
<keyword evidence="3 4" id="KW-0732">Signal</keyword>
<comment type="subcellular location">
    <subcellularLocation>
        <location evidence="1">Cell envelope</location>
    </subcellularLocation>
</comment>
<organism evidence="6 7">
    <name type="scientific">Sphaerotilus natans subsp. natans DSM 6575</name>
    <dbReference type="NCBI Taxonomy" id="1286631"/>
    <lineage>
        <taxon>Bacteria</taxon>
        <taxon>Pseudomonadati</taxon>
        <taxon>Pseudomonadota</taxon>
        <taxon>Betaproteobacteria</taxon>
        <taxon>Burkholderiales</taxon>
        <taxon>Sphaerotilaceae</taxon>
        <taxon>Sphaerotilus</taxon>
    </lineage>
</organism>
<name>A0A059KS01_9BURK</name>
<dbReference type="GO" id="GO:0030313">
    <property type="term" value="C:cell envelope"/>
    <property type="evidence" value="ECO:0007669"/>
    <property type="project" value="UniProtKB-SubCell"/>
</dbReference>
<dbReference type="GO" id="GO:0030246">
    <property type="term" value="F:carbohydrate binding"/>
    <property type="evidence" value="ECO:0007669"/>
    <property type="project" value="UniProtKB-ARBA"/>
</dbReference>
<feature type="chain" id="PRO_5001576181" evidence="4">
    <location>
        <begin position="31"/>
        <end position="319"/>
    </location>
</feature>
<dbReference type="AlphaFoldDB" id="A0A059KS01"/>
<dbReference type="SUPFAM" id="SSF53822">
    <property type="entry name" value="Periplasmic binding protein-like I"/>
    <property type="match status" value="1"/>
</dbReference>
<evidence type="ECO:0000259" key="5">
    <source>
        <dbReference type="Pfam" id="PF13407"/>
    </source>
</evidence>
<evidence type="ECO:0000256" key="4">
    <source>
        <dbReference type="SAM" id="SignalP"/>
    </source>
</evidence>
<dbReference type="RefSeq" id="WP_051631483.1">
    <property type="nucleotide sequence ID" value="NZ_AZRA01000011.1"/>
</dbReference>
<dbReference type="Gene3D" id="3.40.50.2300">
    <property type="match status" value="2"/>
</dbReference>
<feature type="domain" description="Periplasmic binding protein" evidence="5">
    <location>
        <begin position="33"/>
        <end position="294"/>
    </location>
</feature>
<proteinExistence type="inferred from homology"/>
<protein>
    <submittedName>
        <fullName evidence="6">Periplasmic-binding protein/LacI transcriptional regulator</fullName>
    </submittedName>
</protein>
<reference evidence="6 7" key="1">
    <citation type="journal article" date="2014" name="FEMS Microbiol. Ecol.">
        <title>Sphaerotilus natans encrusted with nanoball-shaped Fe(III) oxide minerals formed by nitrate-reducing mixotrophic Fe(II) oxidation.</title>
        <authorList>
            <person name="Park S."/>
            <person name="Kim D.H."/>
            <person name="Lee J.H."/>
            <person name="Hur H.G."/>
        </authorList>
    </citation>
    <scope>NUCLEOTIDE SEQUENCE [LARGE SCALE GENOMIC DNA]</scope>
    <source>
        <strain evidence="6 7">DSM 6575</strain>
    </source>
</reference>
<keyword evidence="7" id="KW-1185">Reference proteome</keyword>
<dbReference type="PATRIC" id="fig|1286631.3.peg.512"/>
<dbReference type="InterPro" id="IPR025997">
    <property type="entry name" value="SBP_2_dom"/>
</dbReference>
<evidence type="ECO:0000313" key="6">
    <source>
        <dbReference type="EMBL" id="KDB53888.1"/>
    </source>
</evidence>
<evidence type="ECO:0000256" key="2">
    <source>
        <dbReference type="ARBA" id="ARBA00007639"/>
    </source>
</evidence>
<dbReference type="STRING" id="34103.SAMN05421778_10820"/>
<dbReference type="CDD" id="cd06301">
    <property type="entry name" value="PBP1_rhizopine_binding-like"/>
    <property type="match status" value="1"/>
</dbReference>
<accession>A0A059KS01</accession>